<dbReference type="PANTHER" id="PTHR43190:SF3">
    <property type="entry name" value="N-ACETYL-D-GLUCOSAMINE KINASE"/>
    <property type="match status" value="1"/>
</dbReference>
<keyword evidence="2" id="KW-1185">Reference proteome</keyword>
<dbReference type="Proteomes" id="UP000283433">
    <property type="component" value="Unassembled WGS sequence"/>
</dbReference>
<dbReference type="CDD" id="cd24079">
    <property type="entry name" value="ASKHA_NBD_PG1100-like"/>
    <property type="match status" value="1"/>
</dbReference>
<dbReference type="InterPro" id="IPR043129">
    <property type="entry name" value="ATPase_NBD"/>
</dbReference>
<keyword evidence="1" id="KW-0808">Transferase</keyword>
<name>A0A419S257_9SPHI</name>
<dbReference type="RefSeq" id="WP_120183031.1">
    <property type="nucleotide sequence ID" value="NZ_MBTA01000029.1"/>
</dbReference>
<protein>
    <submittedName>
        <fullName evidence="1">N-acetylglucosamine kinase</fullName>
    </submittedName>
</protein>
<dbReference type="OrthoDB" id="871343at2"/>
<dbReference type="EMBL" id="MBTA01000029">
    <property type="protein sequence ID" value="RKD12803.1"/>
    <property type="molecule type" value="Genomic_DNA"/>
</dbReference>
<evidence type="ECO:0000313" key="1">
    <source>
        <dbReference type="EMBL" id="RKD12803.1"/>
    </source>
</evidence>
<dbReference type="SUPFAM" id="SSF53067">
    <property type="entry name" value="Actin-like ATPase domain"/>
    <property type="match status" value="2"/>
</dbReference>
<dbReference type="InterPro" id="IPR052519">
    <property type="entry name" value="Euk-type_GlcNAc_Kinase"/>
</dbReference>
<accession>A0A419S257</accession>
<dbReference type="Gene3D" id="3.30.420.40">
    <property type="match status" value="2"/>
</dbReference>
<dbReference type="AlphaFoldDB" id="A0A419S257"/>
<gene>
    <name evidence="1" type="ORF">BCY91_11185</name>
</gene>
<sequence length="285" mass="31545">MILIADSGSTKTSWCLLNPPGKDFHFSTQGYNPYYMDAGTIIASIMQSLPLEVFTERIRVVHFYGAGCSQEKAFIVEKALTSVFPNATISVKIDLLAAAKSVLGNKAGFVGILGTGTNSCMYDGKDIEHVVDSLGFMLGDEGSGAYIGKQLLVGYARGFLPDDLKEKFYETYRLAPENVVDRVYNCELPNTYCANFCIFVGDNISHPFISNLVRSAFADFFEGIVSNYANYRDYEFNCVGSIAHSFLPQLKEVAAQYGMKIGNIVRNPLDGLINYHRKTISFERV</sequence>
<proteinExistence type="predicted"/>
<keyword evidence="1" id="KW-0418">Kinase</keyword>
<dbReference type="Gene3D" id="1.10.720.160">
    <property type="match status" value="1"/>
</dbReference>
<evidence type="ECO:0000313" key="2">
    <source>
        <dbReference type="Proteomes" id="UP000283433"/>
    </source>
</evidence>
<reference evidence="1 2" key="1">
    <citation type="submission" date="2016-07" db="EMBL/GenBank/DDBJ databases">
        <title>Genome of Pelobium manganitolerans.</title>
        <authorList>
            <person name="Wu S."/>
            <person name="Wang G."/>
        </authorList>
    </citation>
    <scope>NUCLEOTIDE SEQUENCE [LARGE SCALE GENOMIC DNA]</scope>
    <source>
        <strain evidence="1 2">YS-25</strain>
    </source>
</reference>
<dbReference type="GO" id="GO:0016301">
    <property type="term" value="F:kinase activity"/>
    <property type="evidence" value="ECO:0007669"/>
    <property type="project" value="UniProtKB-KW"/>
</dbReference>
<organism evidence="1 2">
    <name type="scientific">Pelobium manganitolerans</name>
    <dbReference type="NCBI Taxonomy" id="1842495"/>
    <lineage>
        <taxon>Bacteria</taxon>
        <taxon>Pseudomonadati</taxon>
        <taxon>Bacteroidota</taxon>
        <taxon>Sphingobacteriia</taxon>
        <taxon>Sphingobacteriales</taxon>
        <taxon>Sphingobacteriaceae</taxon>
        <taxon>Pelobium</taxon>
    </lineage>
</organism>
<comment type="caution">
    <text evidence="1">The sequence shown here is derived from an EMBL/GenBank/DDBJ whole genome shotgun (WGS) entry which is preliminary data.</text>
</comment>
<dbReference type="PANTHER" id="PTHR43190">
    <property type="entry name" value="N-ACETYL-D-GLUCOSAMINE KINASE"/>
    <property type="match status" value="1"/>
</dbReference>